<dbReference type="Gene3D" id="3.40.50.300">
    <property type="entry name" value="P-loop containing nucleotide triphosphate hydrolases"/>
    <property type="match status" value="1"/>
</dbReference>
<feature type="domain" description="TraG P-loop" evidence="1">
    <location>
        <begin position="623"/>
        <end position="741"/>
    </location>
</feature>
<dbReference type="Pfam" id="PF19044">
    <property type="entry name" value="P-loop_TraG"/>
    <property type="match status" value="1"/>
</dbReference>
<evidence type="ECO:0000313" key="3">
    <source>
        <dbReference type="Proteomes" id="UP000822152"/>
    </source>
</evidence>
<keyword evidence="3" id="KW-1185">Reference proteome</keyword>
<evidence type="ECO:0000313" key="2">
    <source>
        <dbReference type="EMBL" id="NSF75202.1"/>
    </source>
</evidence>
<organism evidence="2 3">
    <name type="scientific">Blautia wexlerae</name>
    <dbReference type="NCBI Taxonomy" id="418240"/>
    <lineage>
        <taxon>Bacteria</taxon>
        <taxon>Bacillati</taxon>
        <taxon>Bacillota</taxon>
        <taxon>Clostridia</taxon>
        <taxon>Lachnospirales</taxon>
        <taxon>Lachnospiraceae</taxon>
        <taxon>Blautia</taxon>
    </lineage>
</organism>
<dbReference type="NCBIfam" id="NF045971">
    <property type="entry name" value="conju_CD1110"/>
    <property type="match status" value="1"/>
</dbReference>
<dbReference type="PANTHER" id="PTHR30121:SF6">
    <property type="entry name" value="SLR6007 PROTEIN"/>
    <property type="match status" value="1"/>
</dbReference>
<dbReference type="InterPro" id="IPR043964">
    <property type="entry name" value="P-loop_TraG"/>
</dbReference>
<dbReference type="Proteomes" id="UP000822152">
    <property type="component" value="Unassembled WGS sequence"/>
</dbReference>
<dbReference type="InterPro" id="IPR027417">
    <property type="entry name" value="P-loop_NTPase"/>
</dbReference>
<dbReference type="EMBL" id="JAAIPF010000050">
    <property type="protein sequence ID" value="NSF75202.1"/>
    <property type="molecule type" value="Genomic_DNA"/>
</dbReference>
<evidence type="ECO:0000259" key="1">
    <source>
        <dbReference type="Pfam" id="PF19044"/>
    </source>
</evidence>
<dbReference type="Gene3D" id="1.10.8.730">
    <property type="match status" value="1"/>
</dbReference>
<dbReference type="RefSeq" id="WP_173744365.1">
    <property type="nucleotide sequence ID" value="NZ_JAAIPF010000050.1"/>
</dbReference>
<protein>
    <submittedName>
        <fullName evidence="2">TraE family protein</fullName>
    </submittedName>
</protein>
<accession>A0ABX2GSH1</accession>
<sequence length="790" mass="90329">MPLIKTLSQTLKQDKEKFKVPKSVQQAIPIRKIWPDGIFQVESKYSRTFRFTDINYSIASKADKTEMFLDYSELLNALDSGCTAKITLNNRKINKEEFEQSLLIPMKGDGLDEYRKEYNDMLLSKISGTNNSIYQERYLTISVHKKNIDEARTYFARVGTDIITHLAKLSSIGEELDAEQRLQIFRDFFKADVPQSFPFDMKAFAKKGHSFKDWICPDTMEFHNDHFKLGEQYGRVLFMEDYASYVKDEMISELCSLGRNLMLSIDIIPVPTDEAVREIQNRLLGVETNVTNWQRRQNANNNFSAVVPYDMELQRKETKEMLDDLTTRDQRMMFGILTMVHMADSKKQLDSDTETLYSIARKHLCQMATLKWQQVDGLNTVLPYGLRKIDAVRTLTTESTAVLIPFHTQEIMQPGGIYYGQNAVSKNMLVADRRKLLNGNSFRLGVSGSGKSFSAKEEIVDLALSTEDDILILDPESEFASLVEALNGEVIRISATSDTHLNALDMDSAYGNDRNPLIEKSEFILSLFEQLVGAGNLSAKEKSILDRCTADVYRDYMRGGYKGQVPTLKDLYRQLMLQPEEEARGLALSSELFINGSLNTFAQETNVNTKSRIIDYDIRELGEQLMPLGMLVTLDSIFNRVIQNWKKGKTTWIFADEFYLLFRYEYSADFFYRLYKRIRKYSGFVTGLTQNVEELLKSDTARLMLANSEFLILLNQATTDRDELAALLNISDNQLSYITNVGAGHGLIRCSGNLVPFENSFPRNTKLYRLMTTKLSDMSDNLVNSTSNII</sequence>
<feature type="non-terminal residue" evidence="2">
    <location>
        <position position="790"/>
    </location>
</feature>
<proteinExistence type="predicted"/>
<reference evidence="2 3" key="1">
    <citation type="journal article" date="2020" name="Cell Host Microbe">
        <title>Functional and Genomic Variation between Human-Derived Isolates of Lachnospiraceae Reveals Inter- and Intra-Species Diversity.</title>
        <authorList>
            <person name="Sorbara M.T."/>
            <person name="Littmann E.R."/>
            <person name="Fontana E."/>
            <person name="Moody T.U."/>
            <person name="Kohout C.E."/>
            <person name="Gjonbalaj M."/>
            <person name="Eaton V."/>
            <person name="Seok R."/>
            <person name="Leiner I.M."/>
            <person name="Pamer E.G."/>
        </authorList>
    </citation>
    <scope>NUCLEOTIDE SEQUENCE [LARGE SCALE GENOMIC DNA]</scope>
    <source>
        <strain evidence="2 3">MSK.20.11</strain>
    </source>
</reference>
<dbReference type="SUPFAM" id="SSF52540">
    <property type="entry name" value="P-loop containing nucleoside triphosphate hydrolases"/>
    <property type="match status" value="1"/>
</dbReference>
<name>A0ABX2GSH1_9FIRM</name>
<comment type="caution">
    <text evidence="2">The sequence shown here is derived from an EMBL/GenBank/DDBJ whole genome shotgun (WGS) entry which is preliminary data.</text>
</comment>
<dbReference type="InterPro" id="IPR051162">
    <property type="entry name" value="T4SS_component"/>
</dbReference>
<gene>
    <name evidence="2" type="ORF">G4952_15665</name>
</gene>
<dbReference type="PANTHER" id="PTHR30121">
    <property type="entry name" value="UNCHARACTERIZED PROTEIN YJGR-RELATED"/>
    <property type="match status" value="1"/>
</dbReference>